<organism evidence="2 3">
    <name type="scientific">Stephania japonica</name>
    <dbReference type="NCBI Taxonomy" id="461633"/>
    <lineage>
        <taxon>Eukaryota</taxon>
        <taxon>Viridiplantae</taxon>
        <taxon>Streptophyta</taxon>
        <taxon>Embryophyta</taxon>
        <taxon>Tracheophyta</taxon>
        <taxon>Spermatophyta</taxon>
        <taxon>Magnoliopsida</taxon>
        <taxon>Ranunculales</taxon>
        <taxon>Menispermaceae</taxon>
        <taxon>Menispermoideae</taxon>
        <taxon>Cissampelideae</taxon>
        <taxon>Stephania</taxon>
    </lineage>
</organism>
<sequence length="186" mass="20154">MMLLNSNNNNNYSPSSSSSSSMVPYIVPCNTSFSSTNDALVSDGSEFFPSEPSDSGLLEEVIQGFFPKPDQCSANNKRSSVSSNDALTSVGPAVLVNQEEVVVNRSGGFEESDRDFGWCFGSHHQRHYHDDEEELLGFGGGSRLDGSQMNGEVSFPVLGEGAFENILQYPELFEVFASKMQNAGVL</sequence>
<reference evidence="2 3" key="1">
    <citation type="submission" date="2024-01" db="EMBL/GenBank/DDBJ databases">
        <title>Genome assemblies of Stephania.</title>
        <authorList>
            <person name="Yang L."/>
        </authorList>
    </citation>
    <scope>NUCLEOTIDE SEQUENCE [LARGE SCALE GENOMIC DNA]</scope>
    <source>
        <strain evidence="2">QJT</strain>
        <tissue evidence="2">Leaf</tissue>
    </source>
</reference>
<gene>
    <name evidence="2" type="ORF">Sjap_016254</name>
</gene>
<accession>A0AAP0NRP1</accession>
<evidence type="ECO:0000313" key="2">
    <source>
        <dbReference type="EMBL" id="KAK9117307.1"/>
    </source>
</evidence>
<dbReference type="Proteomes" id="UP001417504">
    <property type="component" value="Unassembled WGS sequence"/>
</dbReference>
<protein>
    <submittedName>
        <fullName evidence="2">Uncharacterized protein</fullName>
    </submittedName>
</protein>
<keyword evidence="3" id="KW-1185">Reference proteome</keyword>
<dbReference type="EMBL" id="JBBNAE010000006">
    <property type="protein sequence ID" value="KAK9117307.1"/>
    <property type="molecule type" value="Genomic_DNA"/>
</dbReference>
<comment type="caution">
    <text evidence="2">The sequence shown here is derived from an EMBL/GenBank/DDBJ whole genome shotgun (WGS) entry which is preliminary data.</text>
</comment>
<evidence type="ECO:0000256" key="1">
    <source>
        <dbReference type="SAM" id="MobiDB-lite"/>
    </source>
</evidence>
<dbReference type="AlphaFoldDB" id="A0AAP0NRP1"/>
<proteinExistence type="predicted"/>
<evidence type="ECO:0000313" key="3">
    <source>
        <dbReference type="Proteomes" id="UP001417504"/>
    </source>
</evidence>
<name>A0AAP0NRP1_9MAGN</name>
<feature type="region of interest" description="Disordered" evidence="1">
    <location>
        <begin position="1"/>
        <end position="21"/>
    </location>
</feature>